<proteinExistence type="predicted"/>
<dbReference type="Gene3D" id="3.40.1390.20">
    <property type="entry name" value="HprK N-terminal domain-like"/>
    <property type="match status" value="1"/>
</dbReference>
<sequence length="116" mass="12498">MKLAQIREILQAEVICGENLLETEAICACGADLMSDVLAFTKEKTLLLTGLTNIQVIRTAEVSDLVGIVFVRGKRPGDDVVRLAKAKGIPLFVCSLPLYEACGLLYTNGLVGCSQR</sequence>
<name>A0A1G7J597_9FIRM</name>
<dbReference type="AlphaFoldDB" id="A0A1G7J597"/>
<dbReference type="SUPFAM" id="SSF75138">
    <property type="entry name" value="HprK N-terminal domain-like"/>
    <property type="match status" value="1"/>
</dbReference>
<reference evidence="3" key="1">
    <citation type="submission" date="2016-10" db="EMBL/GenBank/DDBJ databases">
        <authorList>
            <person name="Varghese N."/>
            <person name="Submissions S."/>
        </authorList>
    </citation>
    <scope>NUCLEOTIDE SEQUENCE [LARGE SCALE GENOMIC DNA]</scope>
    <source>
        <strain evidence="3">DSM 23256</strain>
    </source>
</reference>
<evidence type="ECO:0000313" key="2">
    <source>
        <dbReference type="EMBL" id="SDF20177.1"/>
    </source>
</evidence>
<feature type="domain" description="DRTGG" evidence="1">
    <location>
        <begin position="6"/>
        <end position="96"/>
    </location>
</feature>
<gene>
    <name evidence="2" type="ORF">SAMN05660235_00772</name>
</gene>
<protein>
    <submittedName>
        <fullName evidence="2">DRTGG domain-containing protein</fullName>
    </submittedName>
</protein>
<accession>A0A1G7J597</accession>
<organism evidence="2 3">
    <name type="scientific">Sporolituus thermophilus DSM 23256</name>
    <dbReference type="NCBI Taxonomy" id="1123285"/>
    <lineage>
        <taxon>Bacteria</taxon>
        <taxon>Bacillati</taxon>
        <taxon>Bacillota</taxon>
        <taxon>Negativicutes</taxon>
        <taxon>Selenomonadales</taxon>
        <taxon>Sporomusaceae</taxon>
        <taxon>Sporolituus</taxon>
    </lineage>
</organism>
<keyword evidence="3" id="KW-1185">Reference proteome</keyword>
<evidence type="ECO:0000313" key="3">
    <source>
        <dbReference type="Proteomes" id="UP000243333"/>
    </source>
</evidence>
<dbReference type="Proteomes" id="UP000243333">
    <property type="component" value="Unassembled WGS sequence"/>
</dbReference>
<dbReference type="STRING" id="1123285.SAMN05660235_00772"/>
<dbReference type="EMBL" id="FNBU01000004">
    <property type="protein sequence ID" value="SDF20177.1"/>
    <property type="molecule type" value="Genomic_DNA"/>
</dbReference>
<dbReference type="Pfam" id="PF07085">
    <property type="entry name" value="DRTGG"/>
    <property type="match status" value="1"/>
</dbReference>
<dbReference type="InterPro" id="IPR028979">
    <property type="entry name" value="Ser_kin/Pase_Hpr-like_N_sf"/>
</dbReference>
<dbReference type="OrthoDB" id="9800390at2"/>
<evidence type="ECO:0000259" key="1">
    <source>
        <dbReference type="Pfam" id="PF07085"/>
    </source>
</evidence>
<dbReference type="RefSeq" id="WP_093688277.1">
    <property type="nucleotide sequence ID" value="NZ_FNBU01000004.1"/>
</dbReference>
<dbReference type="InterPro" id="IPR010766">
    <property type="entry name" value="DRTGG"/>
</dbReference>